<dbReference type="AlphaFoldDB" id="A0A8D2L5L2"/>
<dbReference type="Ensembl" id="ENSVKKT00000017733.1">
    <property type="protein sequence ID" value="ENSVKKP00000017302.1"/>
    <property type="gene ID" value="ENSVKKG00000011824.1"/>
</dbReference>
<dbReference type="Pfam" id="PF16748">
    <property type="entry name" value="INSC_LBD"/>
    <property type="match status" value="1"/>
</dbReference>
<evidence type="ECO:0000313" key="4">
    <source>
        <dbReference type="Proteomes" id="UP000694545"/>
    </source>
</evidence>
<name>A0A8D2L5L2_VARKO</name>
<evidence type="ECO:0000259" key="2">
    <source>
        <dbReference type="Pfam" id="PF19427"/>
    </source>
</evidence>
<dbReference type="GO" id="GO:0008356">
    <property type="term" value="P:asymmetric cell division"/>
    <property type="evidence" value="ECO:0007669"/>
    <property type="project" value="InterPro"/>
</dbReference>
<feature type="domain" description="Protein inscuteable homologue C-terminal" evidence="2">
    <location>
        <begin position="81"/>
        <end position="533"/>
    </location>
</feature>
<accession>A0A8D2L5L2</accession>
<reference evidence="3" key="2">
    <citation type="submission" date="2025-09" db="UniProtKB">
        <authorList>
            <consortium name="Ensembl"/>
        </authorList>
    </citation>
    <scope>IDENTIFICATION</scope>
</reference>
<dbReference type="Proteomes" id="UP000694545">
    <property type="component" value="Unplaced"/>
</dbReference>
<dbReference type="InterPro" id="IPR045789">
    <property type="entry name" value="Insc_C"/>
</dbReference>
<dbReference type="GO" id="GO:0000132">
    <property type="term" value="P:establishment of mitotic spindle orientation"/>
    <property type="evidence" value="ECO:0007669"/>
    <property type="project" value="TreeGrafter"/>
</dbReference>
<dbReference type="Gene3D" id="6.20.200.10">
    <property type="entry name" value="Inscuteable LGN-binding domain"/>
    <property type="match status" value="1"/>
</dbReference>
<keyword evidence="4" id="KW-1185">Reference proteome</keyword>
<dbReference type="OMA" id="SAITERC"/>
<dbReference type="InterPro" id="IPR038205">
    <property type="entry name" value="INSC_LBD_sf"/>
</dbReference>
<dbReference type="CDD" id="cd21966">
    <property type="entry name" value="INSC_LBD"/>
    <property type="match status" value="1"/>
</dbReference>
<dbReference type="GO" id="GO:0045176">
    <property type="term" value="P:apical protein localization"/>
    <property type="evidence" value="ECO:0007669"/>
    <property type="project" value="TreeGrafter"/>
</dbReference>
<dbReference type="PANTHER" id="PTHR21386">
    <property type="entry name" value="INSCUTEABLE"/>
    <property type="match status" value="1"/>
</dbReference>
<dbReference type="GO" id="GO:0045179">
    <property type="term" value="C:apical cortex"/>
    <property type="evidence" value="ECO:0007669"/>
    <property type="project" value="TreeGrafter"/>
</dbReference>
<gene>
    <name evidence="3" type="primary">INSC</name>
</gene>
<dbReference type="SUPFAM" id="SSF48371">
    <property type="entry name" value="ARM repeat"/>
    <property type="match status" value="1"/>
</dbReference>
<dbReference type="Pfam" id="PF19427">
    <property type="entry name" value="Insc_C"/>
    <property type="match status" value="1"/>
</dbReference>
<reference evidence="3" key="1">
    <citation type="submission" date="2025-08" db="UniProtKB">
        <authorList>
            <consortium name="Ensembl"/>
        </authorList>
    </citation>
    <scope>IDENTIFICATION</scope>
</reference>
<dbReference type="InterPro" id="IPR031938">
    <property type="entry name" value="INSC_LBD"/>
</dbReference>
<dbReference type="InterPro" id="IPR011989">
    <property type="entry name" value="ARM-like"/>
</dbReference>
<dbReference type="InterPro" id="IPR000225">
    <property type="entry name" value="Armadillo"/>
</dbReference>
<dbReference type="GO" id="GO:0008093">
    <property type="term" value="F:cytoskeletal anchor activity"/>
    <property type="evidence" value="ECO:0007669"/>
    <property type="project" value="TreeGrafter"/>
</dbReference>
<organism evidence="3 4">
    <name type="scientific">Varanus komodoensis</name>
    <name type="common">Komodo dragon</name>
    <dbReference type="NCBI Taxonomy" id="61221"/>
    <lineage>
        <taxon>Eukaryota</taxon>
        <taxon>Metazoa</taxon>
        <taxon>Chordata</taxon>
        <taxon>Craniata</taxon>
        <taxon>Vertebrata</taxon>
        <taxon>Euteleostomi</taxon>
        <taxon>Lepidosauria</taxon>
        <taxon>Squamata</taxon>
        <taxon>Bifurcata</taxon>
        <taxon>Unidentata</taxon>
        <taxon>Episquamata</taxon>
        <taxon>Toxicofera</taxon>
        <taxon>Anguimorpha</taxon>
        <taxon>Paleoanguimorpha</taxon>
        <taxon>Varanoidea</taxon>
        <taxon>Varanidae</taxon>
        <taxon>Varanus</taxon>
    </lineage>
</organism>
<protein>
    <submittedName>
        <fullName evidence="3">INSC spindle orientation adaptor protein</fullName>
    </submittedName>
</protein>
<evidence type="ECO:0000259" key="1">
    <source>
        <dbReference type="Pfam" id="PF16748"/>
    </source>
</evidence>
<dbReference type="SMART" id="SM00185">
    <property type="entry name" value="ARM"/>
    <property type="match status" value="2"/>
</dbReference>
<dbReference type="GO" id="GO:0009786">
    <property type="term" value="P:regulation of asymmetric cell division"/>
    <property type="evidence" value="ECO:0007669"/>
    <property type="project" value="TreeGrafter"/>
</dbReference>
<sequence>SSAAERPSSLNLSSYTIPPNQATIQMDSVQRWMEDLKLMTDCECMCILQSKPISLEDDAQSECSLPSQHGACNNLQSLLKRAWIISTELTRIVQKLEKNRWQRVHSMTVRVNCHVRSMISEYNTFTRNSWEEMQQYEKMLVEKCSELTTVTERCVQIEDEQILKSMKSCINDTLTTVAQYFGQLIELALTHEIKNLVKEINSSDNLYSAESATSNLFSLTQEGSHLCRIIAKEGGIAALFKICRQDCFRCLYPQTLRTLASICCVEEGLQQLEKDDGILCLADILTDSTHLQATHAEAAAVIAQITSPQLTFTQHLSSFLENMEEIVTALLKLCQEAVSGEVFLLASAALANITFFDTMACEMLLQLDAVRILIGACGDKQKVDSPYSRDQVVTILANMSVLDQCASEIIQGNGVQVLMEMLLEKSSSGNPPEVAACERVQQKAAVTLARLSRDPEVAHAAIKLNCIPRLIELCRSPTERNNSDSVLVACLAALRRLAVMSPDGLQESDVQQLVKPRLVDSFLLCTNMEESFV</sequence>
<proteinExistence type="predicted"/>
<dbReference type="InterPro" id="IPR039921">
    <property type="entry name" value="Inscuteable"/>
</dbReference>
<dbReference type="InterPro" id="IPR016024">
    <property type="entry name" value="ARM-type_fold"/>
</dbReference>
<evidence type="ECO:0000313" key="3">
    <source>
        <dbReference type="Ensembl" id="ENSVKKP00000017302.1"/>
    </source>
</evidence>
<dbReference type="Gene3D" id="1.25.10.10">
    <property type="entry name" value="Leucine-rich Repeat Variant"/>
    <property type="match status" value="1"/>
</dbReference>
<dbReference type="PANTHER" id="PTHR21386:SF0">
    <property type="entry name" value="PROTEIN INSCUTEABLE HOMOLOG"/>
    <property type="match status" value="1"/>
</dbReference>
<feature type="domain" description="Protein inscuteable homologue LGN-binding" evidence="1">
    <location>
        <begin position="24"/>
        <end position="70"/>
    </location>
</feature>